<organism evidence="1">
    <name type="scientific">bioreactor metagenome</name>
    <dbReference type="NCBI Taxonomy" id="1076179"/>
    <lineage>
        <taxon>unclassified sequences</taxon>
        <taxon>metagenomes</taxon>
        <taxon>ecological metagenomes</taxon>
    </lineage>
</organism>
<gene>
    <name evidence="1" type="ORF">SDC9_102169</name>
</gene>
<accession>A0A645B0U7</accession>
<comment type="caution">
    <text evidence="1">The sequence shown here is derived from an EMBL/GenBank/DDBJ whole genome shotgun (WGS) entry which is preliminary data.</text>
</comment>
<evidence type="ECO:0000313" key="1">
    <source>
        <dbReference type="EMBL" id="MPM55374.1"/>
    </source>
</evidence>
<name>A0A645B0U7_9ZZZZ</name>
<protein>
    <submittedName>
        <fullName evidence="1">Uncharacterized protein</fullName>
    </submittedName>
</protein>
<dbReference type="AlphaFoldDB" id="A0A645B0U7"/>
<reference evidence="1" key="1">
    <citation type="submission" date="2019-08" db="EMBL/GenBank/DDBJ databases">
        <authorList>
            <person name="Kucharzyk K."/>
            <person name="Murdoch R.W."/>
            <person name="Higgins S."/>
            <person name="Loffler F."/>
        </authorList>
    </citation>
    <scope>NUCLEOTIDE SEQUENCE</scope>
</reference>
<proteinExistence type="predicted"/>
<dbReference type="EMBL" id="VSSQ01015245">
    <property type="protein sequence ID" value="MPM55374.1"/>
    <property type="molecule type" value="Genomic_DNA"/>
</dbReference>
<sequence length="347" mass="39931">MAGQDHIFAFSPNFTIPDYIYYADNTWIHELTHCLMFRNLSSKYLNDNNMLFFAEGLATYVAYCVECDHYNPKYAQFNINMNLNAFNKQSEIDSALENNAEEYLASFIQKDLGDPEFQNVYIAGLRFVSYLCKTYGIDIIKDLLDKEKFSDSTNENIYSNFIDMLKEKTSSTLFEDFSEWYKVNKSNFVKIAIDINGEKTSIVTTASYVKDFYPSVIKKEYGLDRNFVDYCIMGNYILETEKLVIDYSNAIAIAQLFGMKIKGIALNEECFEYLHDSVTYEFYDAYGNLVYKGPTKRFFGGIQKYTDGIDYLIAYGVVKIVVKAEPGTQVSITDLSSNITELLVDQE</sequence>